<feature type="compositionally biased region" description="Polar residues" evidence="7">
    <location>
        <begin position="1"/>
        <end position="17"/>
    </location>
</feature>
<gene>
    <name evidence="9" type="ORF">DLJ54_08450</name>
</gene>
<dbReference type="EMBL" id="QHCV01000098">
    <property type="protein sequence ID" value="RAV31418.1"/>
    <property type="molecule type" value="Genomic_DNA"/>
</dbReference>
<organism evidence="9 10">
    <name type="scientific">Corynebacterium heidelbergense</name>
    <dbReference type="NCBI Taxonomy" id="2055947"/>
    <lineage>
        <taxon>Bacteria</taxon>
        <taxon>Bacillati</taxon>
        <taxon>Actinomycetota</taxon>
        <taxon>Actinomycetes</taxon>
        <taxon>Mycobacteriales</taxon>
        <taxon>Corynebacteriaceae</taxon>
        <taxon>Corynebacterium</taxon>
    </lineage>
</organism>
<keyword evidence="3 6" id="KW-1133">Transmembrane helix</keyword>
<evidence type="ECO:0000256" key="1">
    <source>
        <dbReference type="ARBA" id="ARBA00004141"/>
    </source>
</evidence>
<dbReference type="GO" id="GO:0140359">
    <property type="term" value="F:ABC-type transporter activity"/>
    <property type="evidence" value="ECO:0007669"/>
    <property type="project" value="InterPro"/>
</dbReference>
<evidence type="ECO:0000259" key="8">
    <source>
        <dbReference type="PROSITE" id="PS51012"/>
    </source>
</evidence>
<keyword evidence="2 6" id="KW-0812">Transmembrane</keyword>
<dbReference type="Proteomes" id="UP000251577">
    <property type="component" value="Unassembled WGS sequence"/>
</dbReference>
<feature type="transmembrane region" description="Helical" evidence="6">
    <location>
        <begin position="102"/>
        <end position="124"/>
    </location>
</feature>
<dbReference type="GO" id="GO:0043190">
    <property type="term" value="C:ATP-binding cassette (ABC) transporter complex"/>
    <property type="evidence" value="ECO:0007669"/>
    <property type="project" value="InterPro"/>
</dbReference>
<keyword evidence="4 6" id="KW-0472">Membrane</keyword>
<sequence>MTCSYSSLDGNQPTTAGRTARHTPPPLTQLPLTQPPPTTAGRNNVQHWLSDVRAITIRNLIRLKRNPDVITWGVLQPVMFVLLFSQVFGGAIQVPGADYTKFLMAGIFTQTVVFGSTFSGSFMAEDKKKGLLDRFKTLPIANSAVLVARTVADLVLNTLTLLVMVATGFLVGWRFEAGVGRFLAGILLLLAFSWAFSWVLVLLGLIVKSPEALNSAGFMVLFPLTFLSNAFVPAETMPTVLRVFAEWNPVSALVQASRELFGNTGGAPAPNTWAMQHPVLGVFAGIVLMTAIFAPLAVRRYGRI</sequence>
<keyword evidence="6" id="KW-1003">Cell membrane</keyword>
<dbReference type="PROSITE" id="PS51012">
    <property type="entry name" value="ABC_TM2"/>
    <property type="match status" value="1"/>
</dbReference>
<keyword evidence="5" id="KW-0046">Antibiotic resistance</keyword>
<comment type="subcellular location">
    <subcellularLocation>
        <location evidence="6">Cell membrane</location>
        <topology evidence="6">Multi-pass membrane protein</topology>
    </subcellularLocation>
    <subcellularLocation>
        <location evidence="1">Membrane</location>
        <topology evidence="1">Multi-pass membrane protein</topology>
    </subcellularLocation>
</comment>
<evidence type="ECO:0000256" key="6">
    <source>
        <dbReference type="RuleBase" id="RU361157"/>
    </source>
</evidence>
<dbReference type="InterPro" id="IPR051784">
    <property type="entry name" value="Nod_factor_ABC_transporter"/>
</dbReference>
<proteinExistence type="inferred from homology"/>
<feature type="transmembrane region" description="Helical" evidence="6">
    <location>
        <begin position="69"/>
        <end position="90"/>
    </location>
</feature>
<evidence type="ECO:0000256" key="5">
    <source>
        <dbReference type="ARBA" id="ARBA00023251"/>
    </source>
</evidence>
<protein>
    <recommendedName>
        <fullName evidence="6">Transport permease protein</fullName>
    </recommendedName>
</protein>
<dbReference type="InterPro" id="IPR047817">
    <property type="entry name" value="ABC2_TM_bact-type"/>
</dbReference>
<feature type="transmembrane region" description="Helical" evidence="6">
    <location>
        <begin position="279"/>
        <end position="298"/>
    </location>
</feature>
<evidence type="ECO:0000256" key="7">
    <source>
        <dbReference type="SAM" id="MobiDB-lite"/>
    </source>
</evidence>
<feature type="transmembrane region" description="Helical" evidence="6">
    <location>
        <begin position="145"/>
        <end position="170"/>
    </location>
</feature>
<feature type="transmembrane region" description="Helical" evidence="6">
    <location>
        <begin position="212"/>
        <end position="232"/>
    </location>
</feature>
<feature type="compositionally biased region" description="Pro residues" evidence="7">
    <location>
        <begin position="23"/>
        <end position="38"/>
    </location>
</feature>
<dbReference type="InterPro" id="IPR000412">
    <property type="entry name" value="ABC_2_transport"/>
</dbReference>
<keyword evidence="6" id="KW-0813">Transport</keyword>
<evidence type="ECO:0000256" key="3">
    <source>
        <dbReference type="ARBA" id="ARBA00022989"/>
    </source>
</evidence>
<dbReference type="AlphaFoldDB" id="A0A364V472"/>
<feature type="domain" description="ABC transmembrane type-2" evidence="8">
    <location>
        <begin position="68"/>
        <end position="304"/>
    </location>
</feature>
<evidence type="ECO:0000256" key="2">
    <source>
        <dbReference type="ARBA" id="ARBA00022692"/>
    </source>
</evidence>
<dbReference type="PANTHER" id="PTHR43229:SF2">
    <property type="entry name" value="NODULATION PROTEIN J"/>
    <property type="match status" value="1"/>
</dbReference>
<dbReference type="PIRSF" id="PIRSF006648">
    <property type="entry name" value="DrrB"/>
    <property type="match status" value="1"/>
</dbReference>
<evidence type="ECO:0000313" key="9">
    <source>
        <dbReference type="EMBL" id="RAV31418.1"/>
    </source>
</evidence>
<evidence type="ECO:0000313" key="10">
    <source>
        <dbReference type="Proteomes" id="UP000251577"/>
    </source>
</evidence>
<evidence type="ECO:0000256" key="4">
    <source>
        <dbReference type="ARBA" id="ARBA00023136"/>
    </source>
</evidence>
<comment type="similarity">
    <text evidence="6">Belongs to the ABC-2 integral membrane protein family.</text>
</comment>
<feature type="region of interest" description="Disordered" evidence="7">
    <location>
        <begin position="1"/>
        <end position="43"/>
    </location>
</feature>
<accession>A0A364V472</accession>
<dbReference type="PANTHER" id="PTHR43229">
    <property type="entry name" value="NODULATION PROTEIN J"/>
    <property type="match status" value="1"/>
</dbReference>
<dbReference type="GO" id="GO:0046677">
    <property type="term" value="P:response to antibiotic"/>
    <property type="evidence" value="ECO:0007669"/>
    <property type="project" value="UniProtKB-KW"/>
</dbReference>
<comment type="caution">
    <text evidence="9">The sequence shown here is derived from an EMBL/GenBank/DDBJ whole genome shotgun (WGS) entry which is preliminary data.</text>
</comment>
<reference evidence="9 10" key="1">
    <citation type="journal article" date="2018" name="Syst. Appl. Microbiol.">
        <title>Corynebacterium heidelbergense sp. nov., isolated from the preen glands of Egyptian geese (Alopochen aegyptiacus).</title>
        <authorList>
            <person name="Braun M.S."/>
            <person name="Wang E."/>
            <person name="Zimmermann S."/>
            <person name="Wink M."/>
        </authorList>
    </citation>
    <scope>NUCLEOTIDE SEQUENCE [LARGE SCALE GENOMIC DNA]</scope>
    <source>
        <strain evidence="9 10">647</strain>
    </source>
</reference>
<name>A0A364V472_9CORY</name>
<dbReference type="InterPro" id="IPR013525">
    <property type="entry name" value="ABC2_TM"/>
</dbReference>
<dbReference type="Pfam" id="PF01061">
    <property type="entry name" value="ABC2_membrane"/>
    <property type="match status" value="1"/>
</dbReference>
<keyword evidence="10" id="KW-1185">Reference proteome</keyword>
<feature type="transmembrane region" description="Helical" evidence="6">
    <location>
        <begin position="182"/>
        <end position="205"/>
    </location>
</feature>